<dbReference type="EMBL" id="PCXO01000012">
    <property type="protein sequence ID" value="PIR41102.1"/>
    <property type="molecule type" value="Genomic_DNA"/>
</dbReference>
<dbReference type="PANTHER" id="PTHR46124:SF2">
    <property type="entry name" value="D-AMINOACYL-TRNA DEACYLASE"/>
    <property type="match status" value="1"/>
</dbReference>
<sequence>MINLKLIDSHCHPQFPQYDEDRAEVLNRALEAGVGLVCVGTDFETSRQAIELAEERENVWASVGLHPTDIDSDFDFASFADLFESNKVVAIGEIGLDYYRIKEAEAQDQQRLILRQWLREVEHRDYPLILHCRDDKQVKAYEDLLEILDQYGDCRGVIHSFTGSADLAREFIDRGFHIGLNGIVTFSEEYMELIEAIPLERLLLETDAPFLSPAPYRGQRNEPFRITNIAEYIAKIRGEGLDEIQRVTKENTLNLFNLK</sequence>
<dbReference type="InterPro" id="IPR015991">
    <property type="entry name" value="TatD/YcfH-like"/>
</dbReference>
<evidence type="ECO:0000256" key="2">
    <source>
        <dbReference type="ARBA" id="ARBA00022801"/>
    </source>
</evidence>
<reference evidence="4 5" key="1">
    <citation type="submission" date="2017-09" db="EMBL/GenBank/DDBJ databases">
        <title>Depth-based differentiation of microbial function through sediment-hosted aquifers and enrichment of novel symbionts in the deep terrestrial subsurface.</title>
        <authorList>
            <person name="Probst A.J."/>
            <person name="Ladd B."/>
            <person name="Jarett J.K."/>
            <person name="Geller-Mcgrath D.E."/>
            <person name="Sieber C.M."/>
            <person name="Emerson J.B."/>
            <person name="Anantharaman K."/>
            <person name="Thomas B.C."/>
            <person name="Malmstrom R."/>
            <person name="Stieglmeier M."/>
            <person name="Klingl A."/>
            <person name="Woyke T."/>
            <person name="Ryan C.M."/>
            <person name="Banfield J.F."/>
        </authorList>
    </citation>
    <scope>NUCLEOTIDE SEQUENCE [LARGE SCALE GENOMIC DNA]</scope>
    <source>
        <strain evidence="4">CG10_big_fil_rev_8_21_14_0_10_46_23</strain>
    </source>
</reference>
<evidence type="ECO:0000313" key="5">
    <source>
        <dbReference type="Proteomes" id="UP000230232"/>
    </source>
</evidence>
<feature type="binding site" evidence="3">
    <location>
        <position position="159"/>
    </location>
    <ligand>
        <name>a divalent metal cation</name>
        <dbReference type="ChEBI" id="CHEBI:60240"/>
        <label>2</label>
    </ligand>
</feature>
<dbReference type="Proteomes" id="UP000230232">
    <property type="component" value="Unassembled WGS sequence"/>
</dbReference>
<dbReference type="PROSITE" id="PS01091">
    <property type="entry name" value="TATD_3"/>
    <property type="match status" value="1"/>
</dbReference>
<feature type="binding site" evidence="3">
    <location>
        <position position="93"/>
    </location>
    <ligand>
        <name>a divalent metal cation</name>
        <dbReference type="ChEBI" id="CHEBI:60240"/>
        <label>1</label>
    </ligand>
</feature>
<dbReference type="Gene3D" id="3.20.20.140">
    <property type="entry name" value="Metal-dependent hydrolases"/>
    <property type="match status" value="1"/>
</dbReference>
<organism evidence="4 5">
    <name type="scientific">Candidatus Yanofskybacteria bacterium CG10_big_fil_rev_8_21_14_0_10_46_23</name>
    <dbReference type="NCBI Taxonomy" id="1975098"/>
    <lineage>
        <taxon>Bacteria</taxon>
        <taxon>Candidatus Yanofskyibacteriota</taxon>
    </lineage>
</organism>
<name>A0A2H0R3L3_9BACT</name>
<dbReference type="InterPro" id="IPR018228">
    <property type="entry name" value="DNase_TatD-rel_CS"/>
</dbReference>
<dbReference type="CDD" id="cd01310">
    <property type="entry name" value="TatD_DNAse"/>
    <property type="match status" value="1"/>
</dbReference>
<feature type="binding site" evidence="3">
    <location>
        <position position="207"/>
    </location>
    <ligand>
        <name>a divalent metal cation</name>
        <dbReference type="ChEBI" id="CHEBI:60240"/>
        <label>1</label>
    </ligand>
</feature>
<evidence type="ECO:0000256" key="3">
    <source>
        <dbReference type="PIRSR" id="PIRSR005902-1"/>
    </source>
</evidence>
<feature type="binding site" evidence="3">
    <location>
        <position position="131"/>
    </location>
    <ligand>
        <name>a divalent metal cation</name>
        <dbReference type="ChEBI" id="CHEBI:60240"/>
        <label>2</label>
    </ligand>
</feature>
<dbReference type="GO" id="GO:0046872">
    <property type="term" value="F:metal ion binding"/>
    <property type="evidence" value="ECO:0007669"/>
    <property type="project" value="UniProtKB-KW"/>
</dbReference>
<dbReference type="GO" id="GO:0004536">
    <property type="term" value="F:DNA nuclease activity"/>
    <property type="evidence" value="ECO:0007669"/>
    <property type="project" value="InterPro"/>
</dbReference>
<keyword evidence="2 4" id="KW-0378">Hydrolase</keyword>
<gene>
    <name evidence="4" type="ORF">COV31_03095</name>
</gene>
<keyword evidence="1 3" id="KW-0479">Metal-binding</keyword>
<dbReference type="SUPFAM" id="SSF51556">
    <property type="entry name" value="Metallo-dependent hydrolases"/>
    <property type="match status" value="1"/>
</dbReference>
<dbReference type="Pfam" id="PF01026">
    <property type="entry name" value="TatD_DNase"/>
    <property type="match status" value="1"/>
</dbReference>
<dbReference type="AlphaFoldDB" id="A0A2H0R3L3"/>
<dbReference type="FunFam" id="3.20.20.140:FF:000005">
    <property type="entry name" value="TatD family hydrolase"/>
    <property type="match status" value="1"/>
</dbReference>
<dbReference type="GO" id="GO:0016788">
    <property type="term" value="F:hydrolase activity, acting on ester bonds"/>
    <property type="evidence" value="ECO:0007669"/>
    <property type="project" value="InterPro"/>
</dbReference>
<comment type="caution">
    <text evidence="4">The sequence shown here is derived from an EMBL/GenBank/DDBJ whole genome shotgun (WGS) entry which is preliminary data.</text>
</comment>
<protein>
    <submittedName>
        <fullName evidence="4">Hydrolase TatD</fullName>
    </submittedName>
</protein>
<dbReference type="PIRSF" id="PIRSF005902">
    <property type="entry name" value="DNase_TatD"/>
    <property type="match status" value="1"/>
</dbReference>
<dbReference type="PANTHER" id="PTHR46124">
    <property type="entry name" value="D-AMINOACYL-TRNA DEACYLASE"/>
    <property type="match status" value="1"/>
</dbReference>
<evidence type="ECO:0000313" key="4">
    <source>
        <dbReference type="EMBL" id="PIR41102.1"/>
    </source>
</evidence>
<feature type="binding site" evidence="3">
    <location>
        <position position="10"/>
    </location>
    <ligand>
        <name>a divalent metal cation</name>
        <dbReference type="ChEBI" id="CHEBI:60240"/>
        <label>1</label>
    </ligand>
</feature>
<accession>A0A2H0R3L3</accession>
<proteinExistence type="predicted"/>
<evidence type="ECO:0000256" key="1">
    <source>
        <dbReference type="ARBA" id="ARBA00022723"/>
    </source>
</evidence>
<dbReference type="InterPro" id="IPR032466">
    <property type="entry name" value="Metal_Hydrolase"/>
</dbReference>
<dbReference type="NCBIfam" id="TIGR00010">
    <property type="entry name" value="YchF/TatD family DNA exonuclease"/>
    <property type="match status" value="1"/>
</dbReference>
<dbReference type="InterPro" id="IPR001130">
    <property type="entry name" value="TatD-like"/>
</dbReference>
<feature type="binding site" evidence="3">
    <location>
        <position position="12"/>
    </location>
    <ligand>
        <name>a divalent metal cation</name>
        <dbReference type="ChEBI" id="CHEBI:60240"/>
        <label>1</label>
    </ligand>
</feature>